<evidence type="ECO:0000313" key="3">
    <source>
        <dbReference type="Proteomes" id="UP000035642"/>
    </source>
</evidence>
<reference evidence="4" key="2">
    <citation type="submission" date="2017-02" db="UniProtKB">
        <authorList>
            <consortium name="WormBaseParasite"/>
        </authorList>
    </citation>
    <scope>IDENTIFICATION</scope>
</reference>
<feature type="compositionally biased region" description="Polar residues" evidence="1">
    <location>
        <begin position="107"/>
        <end position="119"/>
    </location>
</feature>
<reference evidence="3" key="1">
    <citation type="submission" date="2012-09" db="EMBL/GenBank/DDBJ databases">
        <authorList>
            <person name="Martin A.A."/>
        </authorList>
    </citation>
    <scope>NUCLEOTIDE SEQUENCE</scope>
</reference>
<dbReference type="AlphaFoldDB" id="A0A0K0D4B5"/>
<evidence type="ECO:0000313" key="4">
    <source>
        <dbReference type="WBParaSite" id="ACAC_0000491001-mRNA-1"/>
    </source>
</evidence>
<name>A0A0K0D4B5_ANGCA</name>
<keyword evidence="3" id="KW-1185">Reference proteome</keyword>
<evidence type="ECO:0000256" key="2">
    <source>
        <dbReference type="SAM" id="SignalP"/>
    </source>
</evidence>
<organism evidence="3 4">
    <name type="scientific">Angiostrongylus cantonensis</name>
    <name type="common">Rat lungworm</name>
    <dbReference type="NCBI Taxonomy" id="6313"/>
    <lineage>
        <taxon>Eukaryota</taxon>
        <taxon>Metazoa</taxon>
        <taxon>Ecdysozoa</taxon>
        <taxon>Nematoda</taxon>
        <taxon>Chromadorea</taxon>
        <taxon>Rhabditida</taxon>
        <taxon>Rhabditina</taxon>
        <taxon>Rhabditomorpha</taxon>
        <taxon>Strongyloidea</taxon>
        <taxon>Metastrongylidae</taxon>
        <taxon>Angiostrongylus</taxon>
    </lineage>
</organism>
<keyword evidence="2" id="KW-0732">Signal</keyword>
<feature type="chain" id="PRO_5005326417" evidence="2">
    <location>
        <begin position="20"/>
        <end position="127"/>
    </location>
</feature>
<evidence type="ECO:0000256" key="1">
    <source>
        <dbReference type="SAM" id="MobiDB-lite"/>
    </source>
</evidence>
<accession>A0A0K0D4B5</accession>
<feature type="region of interest" description="Disordered" evidence="1">
    <location>
        <begin position="105"/>
        <end position="127"/>
    </location>
</feature>
<proteinExistence type="predicted"/>
<protein>
    <submittedName>
        <fullName evidence="4">Peptidase S41</fullName>
    </submittedName>
</protein>
<dbReference type="WBParaSite" id="ACAC_0000491001-mRNA-1">
    <property type="protein sequence ID" value="ACAC_0000491001-mRNA-1"/>
    <property type="gene ID" value="ACAC_0000491001"/>
</dbReference>
<sequence length="127" mass="14099">MRLIFATFMVLLFVQKHEAQTYENQGNHANNASTMSPDEEHFVELYKRAYEEFLDHLDGNRNLGEAGKIASLIAETNNGTDPRPWDISSLGIFGALFATPNVIVENGSPNNDSTSTEPNNIELDLAD</sequence>
<dbReference type="Proteomes" id="UP000035642">
    <property type="component" value="Unassembled WGS sequence"/>
</dbReference>
<feature type="signal peptide" evidence="2">
    <location>
        <begin position="1"/>
        <end position="19"/>
    </location>
</feature>